<dbReference type="OrthoDB" id="6431331at2759"/>
<proteinExistence type="predicted"/>
<feature type="coiled-coil region" evidence="1">
    <location>
        <begin position="101"/>
        <end position="135"/>
    </location>
</feature>
<gene>
    <name evidence="2" type="primary">lip1</name>
    <name evidence="2" type="ORF">SNAT2548_LOCUS33245</name>
</gene>
<accession>A0A812UQ18</accession>
<reference evidence="2" key="1">
    <citation type="submission" date="2021-02" db="EMBL/GenBank/DDBJ databases">
        <authorList>
            <person name="Dougan E. K."/>
            <person name="Rhodes N."/>
            <person name="Thang M."/>
            <person name="Chan C."/>
        </authorList>
    </citation>
    <scope>NUCLEOTIDE SEQUENCE</scope>
</reference>
<dbReference type="EMBL" id="CAJNDS010002746">
    <property type="protein sequence ID" value="CAE7582737.1"/>
    <property type="molecule type" value="Genomic_DNA"/>
</dbReference>
<dbReference type="AlphaFoldDB" id="A0A812UQ18"/>
<organism evidence="2 3">
    <name type="scientific">Symbiodinium natans</name>
    <dbReference type="NCBI Taxonomy" id="878477"/>
    <lineage>
        <taxon>Eukaryota</taxon>
        <taxon>Sar</taxon>
        <taxon>Alveolata</taxon>
        <taxon>Dinophyceae</taxon>
        <taxon>Suessiales</taxon>
        <taxon>Symbiodiniaceae</taxon>
        <taxon>Symbiodinium</taxon>
    </lineage>
</organism>
<evidence type="ECO:0000256" key="1">
    <source>
        <dbReference type="SAM" id="Coils"/>
    </source>
</evidence>
<keyword evidence="1" id="KW-0175">Coiled coil</keyword>
<dbReference type="Proteomes" id="UP000604046">
    <property type="component" value="Unassembled WGS sequence"/>
</dbReference>
<keyword evidence="3" id="KW-1185">Reference proteome</keyword>
<evidence type="ECO:0000313" key="2">
    <source>
        <dbReference type="EMBL" id="CAE7582737.1"/>
    </source>
</evidence>
<sequence>MHEYYSFIKGDWSFLEGTCLNSKVTVKCTGTLHVCGSVHISREQRDYELLNVVLFFAGRFLQGQGLQISLLSAASKADDGLGLGVPFCSVLVQAFFIRNKRDMINIQLKLLQMKKDEAEKRRLEAEAELKSLQGHEETSGAEVQALQQSLQQEAGKDHEQLLKEQEEHREKVLGEAEQVFGLLNERAKKASAEAEAQVKKWEEGDGGELLQAMSRGEGAAKLQQMLGQVDYRGMASEYAAQAQQMAGDIQDQAAA</sequence>
<evidence type="ECO:0000313" key="3">
    <source>
        <dbReference type="Proteomes" id="UP000604046"/>
    </source>
</evidence>
<protein>
    <submittedName>
        <fullName evidence="2">Lip1 protein</fullName>
    </submittedName>
</protein>
<comment type="caution">
    <text evidence="2">The sequence shown here is derived from an EMBL/GenBank/DDBJ whole genome shotgun (WGS) entry which is preliminary data.</text>
</comment>
<name>A0A812UQ18_9DINO</name>